<feature type="transmembrane region" description="Helical" evidence="1">
    <location>
        <begin position="90"/>
        <end position="111"/>
    </location>
</feature>
<dbReference type="Pfam" id="PF07670">
    <property type="entry name" value="Gate"/>
    <property type="match status" value="1"/>
</dbReference>
<feature type="transmembrane region" description="Helical" evidence="1">
    <location>
        <begin position="419"/>
        <end position="440"/>
    </location>
</feature>
<evidence type="ECO:0000313" key="3">
    <source>
        <dbReference type="EMBL" id="MEN1760327.1"/>
    </source>
</evidence>
<feature type="transmembrane region" description="Helical" evidence="1">
    <location>
        <begin position="123"/>
        <end position="142"/>
    </location>
</feature>
<dbReference type="RefSeq" id="WP_343185648.1">
    <property type="nucleotide sequence ID" value="NZ_JBCITM010000006.1"/>
</dbReference>
<keyword evidence="4" id="KW-1185">Reference proteome</keyword>
<keyword evidence="1" id="KW-0812">Transmembrane</keyword>
<feature type="transmembrane region" description="Helical" evidence="1">
    <location>
        <begin position="205"/>
        <end position="225"/>
    </location>
</feature>
<keyword evidence="1" id="KW-0472">Membrane</keyword>
<evidence type="ECO:0000259" key="2">
    <source>
        <dbReference type="Pfam" id="PF07670"/>
    </source>
</evidence>
<feature type="transmembrane region" description="Helical" evidence="1">
    <location>
        <begin position="12"/>
        <end position="39"/>
    </location>
</feature>
<gene>
    <name evidence="3" type="ORF">AAIG11_07575</name>
</gene>
<feature type="transmembrane region" description="Helical" evidence="1">
    <location>
        <begin position="310"/>
        <end position="329"/>
    </location>
</feature>
<name>A0ABU9VT31_9CLOT</name>
<dbReference type="EMBL" id="JBCITM010000006">
    <property type="protein sequence ID" value="MEN1760327.1"/>
    <property type="molecule type" value="Genomic_DNA"/>
</dbReference>
<dbReference type="InterPro" id="IPR011642">
    <property type="entry name" value="Gate_dom"/>
</dbReference>
<feature type="transmembrane region" description="Helical" evidence="1">
    <location>
        <begin position="173"/>
        <end position="193"/>
    </location>
</feature>
<reference evidence="3 4" key="1">
    <citation type="submission" date="2024-04" db="EMBL/GenBank/DDBJ databases">
        <title>Genome sequencing and metabolic network reconstruction of aminoacids and betaine degradation by Anoxynatronum sibiricum.</title>
        <authorList>
            <person name="Detkova E.N."/>
            <person name="Boltjanskaja Y.V."/>
            <person name="Mardanov A.V."/>
            <person name="Kevbrin V."/>
        </authorList>
    </citation>
    <scope>NUCLEOTIDE SEQUENCE [LARGE SCALE GENOMIC DNA]</scope>
    <source>
        <strain evidence="3 4">Z-7981</strain>
    </source>
</reference>
<organism evidence="3 4">
    <name type="scientific">Anoxynatronum sibiricum</name>
    <dbReference type="NCBI Taxonomy" id="210623"/>
    <lineage>
        <taxon>Bacteria</taxon>
        <taxon>Bacillati</taxon>
        <taxon>Bacillota</taxon>
        <taxon>Clostridia</taxon>
        <taxon>Eubacteriales</taxon>
        <taxon>Clostridiaceae</taxon>
        <taxon>Anoxynatronum</taxon>
    </lineage>
</organism>
<feature type="transmembrane region" description="Helical" evidence="1">
    <location>
        <begin position="231"/>
        <end position="253"/>
    </location>
</feature>
<feature type="transmembrane region" description="Helical" evidence="1">
    <location>
        <begin position="382"/>
        <end position="407"/>
    </location>
</feature>
<comment type="caution">
    <text evidence="3">The sequence shown here is derived from an EMBL/GenBank/DDBJ whole genome shotgun (WGS) entry which is preliminary data.</text>
</comment>
<protein>
    <submittedName>
        <fullName evidence="3">Nucleoside recognition domain-containing protein</fullName>
    </submittedName>
</protein>
<keyword evidence="1" id="KW-1133">Transmembrane helix</keyword>
<evidence type="ECO:0000313" key="4">
    <source>
        <dbReference type="Proteomes" id="UP001407405"/>
    </source>
</evidence>
<feature type="domain" description="Nucleoside transporter/FeoB GTPase Gate" evidence="2">
    <location>
        <begin position="131"/>
        <end position="228"/>
    </location>
</feature>
<feature type="transmembrane region" description="Helical" evidence="1">
    <location>
        <begin position="149"/>
        <end position="167"/>
    </location>
</feature>
<evidence type="ECO:0000256" key="1">
    <source>
        <dbReference type="SAM" id="Phobius"/>
    </source>
</evidence>
<accession>A0ABU9VT31</accession>
<dbReference type="Proteomes" id="UP001407405">
    <property type="component" value="Unassembled WGS sequence"/>
</dbReference>
<sequence length="441" mass="48121">MDKKSNVATHSAPLDLLGIAKFAINSTIGICIYFIPFTIAGRKTILLDHLVTAITRNALTFGALVTLGMILAGSLLPFYEKSWKRDVPSVMITCLKLLGAVLGVMAFFHLGPEWLLASDMLPLLFYTIATSVALIVPLGSFFLTFLTDYGLIGFLGVILQPVMRPVWKIPGSAAVNVVASVVGSFSVGIFMADQFFRDQMYTRREAAIVITGFSTVSTAFFVIVARNLDLMSIWPIFFSASIVVTCLVTAITVHLPPLKHFGEEAPPEKKEQVTKGPLFSRALHQATLEAGNNQHALKCMLKNVKDGIMMSLRFLPLILSIGTIAFYMARMTPFFDWAATMFHPLVRLLGIPDSLTVTKAMVTAGVDVTMPSLMMAGMDASLAARFTVGVFSISSVLFLAGTIPCILSTNIGLTLKDLMMILALRMFFSLILLSLIIRLIF</sequence>
<proteinExistence type="predicted"/>
<feature type="transmembrane region" description="Helical" evidence="1">
    <location>
        <begin position="59"/>
        <end position="78"/>
    </location>
</feature>